<dbReference type="Proteomes" id="UP000184396">
    <property type="component" value="Unassembled WGS sequence"/>
</dbReference>
<dbReference type="STRING" id="1178825.SAMN05216261_0361"/>
<keyword evidence="2" id="KW-1185">Reference proteome</keyword>
<proteinExistence type="predicted"/>
<reference evidence="1 2" key="1">
    <citation type="submission" date="2016-11" db="EMBL/GenBank/DDBJ databases">
        <authorList>
            <person name="Jaros S."/>
            <person name="Januszkiewicz K."/>
            <person name="Wedrychowicz H."/>
        </authorList>
    </citation>
    <scope>NUCLEOTIDE SEQUENCE [LARGE SCALE GENOMIC DNA]</scope>
    <source>
        <strain evidence="1 2">CGMCC 1.12213</strain>
    </source>
</reference>
<protein>
    <submittedName>
        <fullName evidence="1">Uncharacterized protein</fullName>
    </submittedName>
</protein>
<dbReference type="RefSeq" id="WP_019386293.1">
    <property type="nucleotide sequence ID" value="NZ_ALIH01000001.1"/>
</dbReference>
<accession>A0A1M6ADA1</accession>
<dbReference type="EMBL" id="FQYK01000001">
    <property type="protein sequence ID" value="SHI34367.1"/>
    <property type="molecule type" value="Genomic_DNA"/>
</dbReference>
<dbReference type="eggNOG" id="ENOG5032ZKJ">
    <property type="taxonomic scope" value="Bacteria"/>
</dbReference>
<evidence type="ECO:0000313" key="1">
    <source>
        <dbReference type="EMBL" id="SHI34367.1"/>
    </source>
</evidence>
<name>A0A1M6ADA1_9FLAO</name>
<dbReference type="OrthoDB" id="1442023at2"/>
<dbReference type="AlphaFoldDB" id="A0A1M6ADA1"/>
<sequence>MNKLLVILVVCLGLKGMSQSSYDNNGRIDNIGVNDFGNGMWVKSVSQKVDLKGSPYLYDSWFNNGKIYLSNRVLSIMSMNYNMQLERFEAKISEDSVFAIDPQGIKKVVIRDKEFIRRLDPEFQRNSYFQKIATINGKVLLEKHTVELKEGQINPMTMQKLQKDALIKKEVYYIANSKGEDLKSFKVNKRSILSLINKNKLDRVKTFAKQHKLKFKKAEDVKAIIEYSKTL</sequence>
<organism evidence="1 2">
    <name type="scientific">Algibacter luteus</name>
    <dbReference type="NCBI Taxonomy" id="1178825"/>
    <lineage>
        <taxon>Bacteria</taxon>
        <taxon>Pseudomonadati</taxon>
        <taxon>Bacteroidota</taxon>
        <taxon>Flavobacteriia</taxon>
        <taxon>Flavobacteriales</taxon>
        <taxon>Flavobacteriaceae</taxon>
        <taxon>Algibacter</taxon>
    </lineage>
</organism>
<gene>
    <name evidence="1" type="ORF">SAMN05216261_0361</name>
</gene>
<evidence type="ECO:0000313" key="2">
    <source>
        <dbReference type="Proteomes" id="UP000184396"/>
    </source>
</evidence>